<feature type="region of interest" description="Disordered" evidence="1">
    <location>
        <begin position="86"/>
        <end position="121"/>
    </location>
</feature>
<dbReference type="EMBL" id="CAJPIJ010000153">
    <property type="protein sequence ID" value="CAG1993712.1"/>
    <property type="molecule type" value="Genomic_DNA"/>
</dbReference>
<feature type="region of interest" description="Disordered" evidence="1">
    <location>
        <begin position="1"/>
        <end position="22"/>
    </location>
</feature>
<name>A0A4E9E772_GIBZA</name>
<reference evidence="2" key="2">
    <citation type="submission" date="2021-03" db="EMBL/GenBank/DDBJ databases">
        <authorList>
            <person name="Alouane T."/>
            <person name="Langin T."/>
            <person name="Bonhomme L."/>
        </authorList>
    </citation>
    <scope>NUCLEOTIDE SEQUENCE</scope>
    <source>
        <strain evidence="2">MDC_Fg202</strain>
    </source>
</reference>
<gene>
    <name evidence="3" type="ORF">FUG_LOCUS187928</name>
    <name evidence="2" type="ORF">MDCFG202_LOCUS369326</name>
</gene>
<feature type="compositionally biased region" description="Basic and acidic residues" evidence="1">
    <location>
        <begin position="107"/>
        <end position="121"/>
    </location>
</feature>
<evidence type="ECO:0000313" key="2">
    <source>
        <dbReference type="EMBL" id="CAG1993712.1"/>
    </source>
</evidence>
<organism evidence="3">
    <name type="scientific">Gibberella zeae</name>
    <name type="common">Wheat head blight fungus</name>
    <name type="synonym">Fusarium graminearum</name>
    <dbReference type="NCBI Taxonomy" id="5518"/>
    <lineage>
        <taxon>Eukaryota</taxon>
        <taxon>Fungi</taxon>
        <taxon>Dikarya</taxon>
        <taxon>Ascomycota</taxon>
        <taxon>Pezizomycotina</taxon>
        <taxon>Sordariomycetes</taxon>
        <taxon>Hypocreomycetidae</taxon>
        <taxon>Hypocreales</taxon>
        <taxon>Nectriaceae</taxon>
        <taxon>Fusarium</taxon>
    </lineage>
</organism>
<dbReference type="EMBL" id="CAAKMV010000122">
    <property type="protein sequence ID" value="VIO55945.1"/>
    <property type="molecule type" value="Genomic_DNA"/>
</dbReference>
<sequence length="121" mass="13461">MLQKDGQRMEGMPRTARTQSPVRVCYKGHGTPVREQVSGGRVEIRSRDSEMGATVAATVTATWTTENNSSSSQGRCKNCRMEHLRKGPDTAVREGGPSVLHPLGEWHNQKESAAERRQPRF</sequence>
<evidence type="ECO:0000313" key="3">
    <source>
        <dbReference type="EMBL" id="VIO55945.1"/>
    </source>
</evidence>
<dbReference type="AlphaFoldDB" id="A0A4E9E772"/>
<protein>
    <submittedName>
        <fullName evidence="3">Uncharacterized protein</fullName>
    </submittedName>
</protein>
<dbReference type="Proteomes" id="UP000746612">
    <property type="component" value="Unassembled WGS sequence"/>
</dbReference>
<reference evidence="3" key="1">
    <citation type="submission" date="2019-04" db="EMBL/GenBank/DDBJ databases">
        <authorList>
            <person name="Melise S."/>
            <person name="Noan J."/>
            <person name="Okalmin O."/>
        </authorList>
    </citation>
    <scope>NUCLEOTIDE SEQUENCE</scope>
    <source>
        <strain evidence="3">FN9</strain>
    </source>
</reference>
<feature type="region of interest" description="Disordered" evidence="1">
    <location>
        <begin position="31"/>
        <end position="50"/>
    </location>
</feature>
<accession>A0A4E9E772</accession>
<proteinExistence type="predicted"/>
<evidence type="ECO:0000256" key="1">
    <source>
        <dbReference type="SAM" id="MobiDB-lite"/>
    </source>
</evidence>